<proteinExistence type="predicted"/>
<dbReference type="InterPro" id="IPR029050">
    <property type="entry name" value="Immunoprotect_excell_Ig-like"/>
</dbReference>
<dbReference type="OrthoDB" id="1654297at2"/>
<reference evidence="4" key="1">
    <citation type="submission" date="2016-10" db="EMBL/GenBank/DDBJ databases">
        <authorList>
            <person name="Varghese N."/>
            <person name="Submissions S."/>
        </authorList>
    </citation>
    <scope>NUCLEOTIDE SEQUENCE [LARGE SCALE GENOMIC DNA]</scope>
    <source>
        <strain evidence="4">DSM 1551</strain>
    </source>
</reference>
<dbReference type="PROSITE" id="PS51257">
    <property type="entry name" value="PROKAR_LIPOPROTEIN"/>
    <property type="match status" value="1"/>
</dbReference>
<keyword evidence="4" id="KW-1185">Reference proteome</keyword>
<evidence type="ECO:0000313" key="3">
    <source>
        <dbReference type="EMBL" id="SET64329.1"/>
    </source>
</evidence>
<evidence type="ECO:0000256" key="2">
    <source>
        <dbReference type="SAM" id="SignalP"/>
    </source>
</evidence>
<organism evidence="3 4">
    <name type="scientific">Thomasclavelia cocleata</name>
    <dbReference type="NCBI Taxonomy" id="69824"/>
    <lineage>
        <taxon>Bacteria</taxon>
        <taxon>Bacillati</taxon>
        <taxon>Bacillota</taxon>
        <taxon>Erysipelotrichia</taxon>
        <taxon>Erysipelotrichales</taxon>
        <taxon>Coprobacillaceae</taxon>
        <taxon>Thomasclavelia</taxon>
    </lineage>
</organism>
<sequence>MKKIVKLLLAFFIVFTITACDTEKEKESLKISFEKENKFEKLISYNIESIGVPKQITPDTIGTVYTYYKPQKDTNVLLDLVVNMKNLKKSELDIKKSLTASFKIGEEEYAASVITLSDDGKSLKQNGIIGSEGIGKVHFYAEVSPEIVKKEIEFKIAVNDKENPQEANVKFKLDDIKKNYEFKNMSEVIIVENRSEITLQSTNITKELTPANPEGLYTYYKVKTDTNSFVVLTTMIKNISTSDLSADNVVVAKLIDKNNNEYPANILCENEARNDLVTGSSTTIAVNQSTMIHFAFEVPDDIVNDAKMIRISYQGKVFAINI</sequence>
<dbReference type="AlphaFoldDB" id="A0A1I0G174"/>
<gene>
    <name evidence="3" type="ORF">SAMN04489758_12421</name>
</gene>
<dbReference type="GeneID" id="78288836"/>
<evidence type="ECO:0000313" key="4">
    <source>
        <dbReference type="Proteomes" id="UP000198558"/>
    </source>
</evidence>
<dbReference type="EMBL" id="FOIN01000024">
    <property type="protein sequence ID" value="SET64329.1"/>
    <property type="molecule type" value="Genomic_DNA"/>
</dbReference>
<accession>A0A1I0G174</accession>
<dbReference type="Proteomes" id="UP000198558">
    <property type="component" value="Unassembled WGS sequence"/>
</dbReference>
<feature type="chain" id="PRO_5038353470" description="DUF4352 domain-containing protein" evidence="2">
    <location>
        <begin position="20"/>
        <end position="322"/>
    </location>
</feature>
<dbReference type="Gene3D" id="2.60.40.1240">
    <property type="match status" value="1"/>
</dbReference>
<name>A0A1I0G174_9FIRM</name>
<evidence type="ECO:0008006" key="5">
    <source>
        <dbReference type="Google" id="ProtNLM"/>
    </source>
</evidence>
<evidence type="ECO:0000256" key="1">
    <source>
        <dbReference type="ARBA" id="ARBA00022729"/>
    </source>
</evidence>
<protein>
    <recommendedName>
        <fullName evidence="5">DUF4352 domain-containing protein</fullName>
    </recommendedName>
</protein>
<keyword evidence="1 2" id="KW-0732">Signal</keyword>
<dbReference type="RefSeq" id="WP_092354774.1">
    <property type="nucleotide sequence ID" value="NZ_FOIN01000024.1"/>
</dbReference>
<feature type="signal peptide" evidence="2">
    <location>
        <begin position="1"/>
        <end position="19"/>
    </location>
</feature>